<protein>
    <submittedName>
        <fullName evidence="2">Uncharacterized protein</fullName>
    </submittedName>
</protein>
<accession>W2R0Z1</accession>
<evidence type="ECO:0000313" key="3">
    <source>
        <dbReference type="Proteomes" id="UP000018817"/>
    </source>
</evidence>
<dbReference type="VEuPathDB" id="FungiDB:PPTG_21412"/>
<dbReference type="RefSeq" id="XP_008895670.1">
    <property type="nucleotide sequence ID" value="XM_008897422.1"/>
</dbReference>
<sequence>MSLIKIFLSGSLTPTIDPSGNRSYMLANPPTLKEAIDLAAKYDITHFVEDANDRQVHIEIKRHSSGQSHEIRSLSRENVTLTTVGSIQNLTLSASKIVPQETRSIQTDSYAWKGEEATQKNKSPRH</sequence>
<dbReference type="AlphaFoldDB" id="W2R0Z1"/>
<dbReference type="Proteomes" id="UP000018817">
    <property type="component" value="Unassembled WGS sequence"/>
</dbReference>
<evidence type="ECO:0000313" key="2">
    <source>
        <dbReference type="EMBL" id="ETN19112.1"/>
    </source>
</evidence>
<reference evidence="3" key="1">
    <citation type="submission" date="2011-12" db="EMBL/GenBank/DDBJ databases">
        <authorList>
            <consortium name="The Broad Institute Genome Sequencing Platform"/>
            <person name="Russ C."/>
            <person name="Tyler B."/>
            <person name="Panabieres F."/>
            <person name="Shan W."/>
            <person name="Tripathy S."/>
            <person name="Grunwald N."/>
            <person name="Machado M."/>
            <person name="Young S.K."/>
            <person name="Zeng Q."/>
            <person name="Gargeya S."/>
            <person name="Fitzgerald M."/>
            <person name="Haas B."/>
            <person name="Abouelleil A."/>
            <person name="Alvarado L."/>
            <person name="Arachchi H.M."/>
            <person name="Berlin A."/>
            <person name="Chapman S.B."/>
            <person name="Gearin G."/>
            <person name="Goldberg J."/>
            <person name="Griggs A."/>
            <person name="Gujja S."/>
            <person name="Hansen M."/>
            <person name="Heiman D."/>
            <person name="Howarth C."/>
            <person name="Larimer J."/>
            <person name="Lui A."/>
            <person name="MacDonald P.J.P."/>
            <person name="McCowen C."/>
            <person name="Montmayeur A."/>
            <person name="Murphy C."/>
            <person name="Neiman D."/>
            <person name="Pearson M."/>
            <person name="Priest M."/>
            <person name="Roberts A."/>
            <person name="Saif S."/>
            <person name="Shea T."/>
            <person name="Sisk P."/>
            <person name="Stolte C."/>
            <person name="Sykes S."/>
            <person name="Wortman J."/>
            <person name="Nusbaum C."/>
            <person name="Birren B."/>
        </authorList>
    </citation>
    <scope>NUCLEOTIDE SEQUENCE [LARGE SCALE GENOMIC DNA]</scope>
    <source>
        <strain evidence="3">INRA-310</strain>
    </source>
</reference>
<evidence type="ECO:0000256" key="1">
    <source>
        <dbReference type="SAM" id="MobiDB-lite"/>
    </source>
</evidence>
<dbReference type="STRING" id="761204.W2R0Z1"/>
<proteinExistence type="predicted"/>
<name>W2R0Z1_PHYN3</name>
<gene>
    <name evidence="2" type="ORF">PPTG_21412</name>
</gene>
<dbReference type="EMBL" id="KI669565">
    <property type="protein sequence ID" value="ETN19112.1"/>
    <property type="molecule type" value="Genomic_DNA"/>
</dbReference>
<dbReference type="GeneID" id="20190011"/>
<feature type="region of interest" description="Disordered" evidence="1">
    <location>
        <begin position="103"/>
        <end position="126"/>
    </location>
</feature>
<organism evidence="2 3">
    <name type="scientific">Phytophthora nicotianae (strain INRA-310)</name>
    <name type="common">Phytophthora parasitica</name>
    <dbReference type="NCBI Taxonomy" id="761204"/>
    <lineage>
        <taxon>Eukaryota</taxon>
        <taxon>Sar</taxon>
        <taxon>Stramenopiles</taxon>
        <taxon>Oomycota</taxon>
        <taxon>Peronosporomycetes</taxon>
        <taxon>Peronosporales</taxon>
        <taxon>Peronosporaceae</taxon>
        <taxon>Phytophthora</taxon>
    </lineage>
</organism>
<reference evidence="2 3" key="2">
    <citation type="submission" date="2013-11" db="EMBL/GenBank/DDBJ databases">
        <title>The Genome Sequence of Phytophthora parasitica INRA-310.</title>
        <authorList>
            <consortium name="The Broad Institute Genomics Platform"/>
            <person name="Russ C."/>
            <person name="Tyler B."/>
            <person name="Panabieres F."/>
            <person name="Shan W."/>
            <person name="Tripathy S."/>
            <person name="Grunwald N."/>
            <person name="Machado M."/>
            <person name="Johnson C.S."/>
            <person name="Arredondo F."/>
            <person name="Hong C."/>
            <person name="Coffey M."/>
            <person name="Young S.K."/>
            <person name="Zeng Q."/>
            <person name="Gargeya S."/>
            <person name="Fitzgerald M."/>
            <person name="Abouelleil A."/>
            <person name="Alvarado L."/>
            <person name="Chapman S.B."/>
            <person name="Gainer-Dewar J."/>
            <person name="Goldberg J."/>
            <person name="Griggs A."/>
            <person name="Gujja S."/>
            <person name="Hansen M."/>
            <person name="Howarth C."/>
            <person name="Imamovic A."/>
            <person name="Ireland A."/>
            <person name="Larimer J."/>
            <person name="McCowan C."/>
            <person name="Murphy C."/>
            <person name="Pearson M."/>
            <person name="Poon T.W."/>
            <person name="Priest M."/>
            <person name="Roberts A."/>
            <person name="Saif S."/>
            <person name="Shea T."/>
            <person name="Sykes S."/>
            <person name="Wortman J."/>
            <person name="Nusbaum C."/>
            <person name="Birren B."/>
        </authorList>
    </citation>
    <scope>NUCLEOTIDE SEQUENCE [LARGE SCALE GENOMIC DNA]</scope>
    <source>
        <strain evidence="2 3">INRA-310</strain>
    </source>
</reference>